<dbReference type="RefSeq" id="WP_369600204.1">
    <property type="nucleotide sequence ID" value="NZ_CP154858.1"/>
</dbReference>
<reference evidence="1" key="1">
    <citation type="submission" date="2024-05" db="EMBL/GenBank/DDBJ databases">
        <title>Genome sequencing of novel strain.</title>
        <authorList>
            <person name="Ganbat D."/>
            <person name="Ganbat S."/>
            <person name="Lee S.-J."/>
        </authorList>
    </citation>
    <scope>NUCLEOTIDE SEQUENCE</scope>
    <source>
        <strain evidence="1">SMD15-11</strain>
    </source>
</reference>
<gene>
    <name evidence="1" type="ORF">AAIA72_10145</name>
</gene>
<evidence type="ECO:0000313" key="1">
    <source>
        <dbReference type="EMBL" id="XDT71166.1"/>
    </source>
</evidence>
<protein>
    <submittedName>
        <fullName evidence="1">Uncharacterized protein</fullName>
    </submittedName>
</protein>
<dbReference type="AlphaFoldDB" id="A0AB39UT58"/>
<sequence length="198" mass="22644">MSDTLSDVFERDLARFFKERLSEVTDEGAEAVPEDILWYLGAVLARLGHSSRLFSHDQDGMHLRPLALLYKEAYEAREPSQRCLILRQLGEQALFVGALFPDRYRRRGLKTDYFISMGSSAYDYLSEHAERNQSLFEAMARHFAEYMGWVARAARRNVTRNAEDIMSVYSEWLRTGSEQAADQLRAAGITLGGGQTRH</sequence>
<organism evidence="1">
    <name type="scientific">Thermohahella caldifontis</name>
    <dbReference type="NCBI Taxonomy" id="3142973"/>
    <lineage>
        <taxon>Bacteria</taxon>
        <taxon>Pseudomonadati</taxon>
        <taxon>Pseudomonadota</taxon>
        <taxon>Gammaproteobacteria</taxon>
        <taxon>Oceanospirillales</taxon>
        <taxon>Hahellaceae</taxon>
        <taxon>Thermohahella</taxon>
    </lineage>
</organism>
<dbReference type="KEGG" id="tcd:AAIA72_10145"/>
<accession>A0AB39UT58</accession>
<dbReference type="EMBL" id="CP154858">
    <property type="protein sequence ID" value="XDT71166.1"/>
    <property type="molecule type" value="Genomic_DNA"/>
</dbReference>
<proteinExistence type="predicted"/>
<name>A0AB39UT58_9GAMM</name>